<comment type="similarity">
    <text evidence="10 12">Belongs to the fluoride channel Fluc/FEX (TC 1.A.43) family.</text>
</comment>
<name>A0A1H0JJW8_9GAMM</name>
<dbReference type="STRING" id="419597.SAMN04487957_106137"/>
<keyword evidence="6 12" id="KW-0915">Sodium</keyword>
<evidence type="ECO:0000256" key="12">
    <source>
        <dbReference type="HAMAP-Rule" id="MF_00454"/>
    </source>
</evidence>
<evidence type="ECO:0000256" key="5">
    <source>
        <dbReference type="ARBA" id="ARBA00022989"/>
    </source>
</evidence>
<dbReference type="PANTHER" id="PTHR28259">
    <property type="entry name" value="FLUORIDE EXPORT PROTEIN 1-RELATED"/>
    <property type="match status" value="1"/>
</dbReference>
<evidence type="ECO:0000313" key="14">
    <source>
        <dbReference type="Proteomes" id="UP000199075"/>
    </source>
</evidence>
<protein>
    <recommendedName>
        <fullName evidence="12">Fluoride-specific ion channel FluC</fullName>
    </recommendedName>
</protein>
<evidence type="ECO:0000256" key="8">
    <source>
        <dbReference type="ARBA" id="ARBA00023136"/>
    </source>
</evidence>
<dbReference type="RefSeq" id="WP_089679145.1">
    <property type="nucleotide sequence ID" value="NZ_FNIV01000006.1"/>
</dbReference>
<feature type="transmembrane region" description="Helical" evidence="12">
    <location>
        <begin position="68"/>
        <end position="86"/>
    </location>
</feature>
<sequence>MSAWRGYAVVGLGSGLGSLSRHQLGVWLATPGFPWATLAVNLLGSALIALFAAWAAHREHGRVARWQPFLVAGFCGGFTTFSLFGLETLALMGQGRAAAALGYVALSLVAWLGAAWAGDHAGRRQAARRP</sequence>
<comment type="function">
    <text evidence="12">Fluoride-specific ion channel. Important for reducing fluoride concentration in the cell, thus reducing its toxicity.</text>
</comment>
<evidence type="ECO:0000256" key="1">
    <source>
        <dbReference type="ARBA" id="ARBA00004651"/>
    </source>
</evidence>
<comment type="subcellular location">
    <subcellularLocation>
        <location evidence="1 12">Cell membrane</location>
        <topology evidence="1 12">Multi-pass membrane protein</topology>
    </subcellularLocation>
</comment>
<evidence type="ECO:0000256" key="4">
    <source>
        <dbReference type="ARBA" id="ARBA00022692"/>
    </source>
</evidence>
<keyword evidence="4 12" id="KW-0812">Transmembrane</keyword>
<keyword evidence="12" id="KW-0479">Metal-binding</keyword>
<dbReference type="AlphaFoldDB" id="A0A1H0JJW8"/>
<dbReference type="GO" id="GO:0140114">
    <property type="term" value="P:cellular detoxification of fluoride"/>
    <property type="evidence" value="ECO:0007669"/>
    <property type="project" value="UniProtKB-UniRule"/>
</dbReference>
<evidence type="ECO:0000256" key="3">
    <source>
        <dbReference type="ARBA" id="ARBA00022519"/>
    </source>
</evidence>
<dbReference type="GO" id="GO:0046872">
    <property type="term" value="F:metal ion binding"/>
    <property type="evidence" value="ECO:0007669"/>
    <property type="project" value="UniProtKB-KW"/>
</dbReference>
<dbReference type="PANTHER" id="PTHR28259:SF1">
    <property type="entry name" value="FLUORIDE EXPORT PROTEIN 1-RELATED"/>
    <property type="match status" value="1"/>
</dbReference>
<keyword evidence="12" id="KW-0813">Transport</keyword>
<evidence type="ECO:0000313" key="13">
    <source>
        <dbReference type="EMBL" id="SDO43820.1"/>
    </source>
</evidence>
<proteinExistence type="inferred from homology"/>
<dbReference type="GO" id="GO:0005886">
    <property type="term" value="C:plasma membrane"/>
    <property type="evidence" value="ECO:0007669"/>
    <property type="project" value="UniProtKB-SubCell"/>
</dbReference>
<reference evidence="14" key="1">
    <citation type="submission" date="2016-10" db="EMBL/GenBank/DDBJ databases">
        <authorList>
            <person name="Varghese N."/>
            <person name="Submissions S."/>
        </authorList>
    </citation>
    <scope>NUCLEOTIDE SEQUENCE [LARGE SCALE GENOMIC DNA]</scope>
    <source>
        <strain evidence="14">CGMCC 1.6444</strain>
    </source>
</reference>
<keyword evidence="5 12" id="KW-1133">Transmembrane helix</keyword>
<comment type="catalytic activity">
    <reaction evidence="11">
        <text>fluoride(in) = fluoride(out)</text>
        <dbReference type="Rhea" id="RHEA:76159"/>
        <dbReference type="ChEBI" id="CHEBI:17051"/>
    </reaction>
    <physiologicalReaction direction="left-to-right" evidence="11">
        <dbReference type="Rhea" id="RHEA:76160"/>
    </physiologicalReaction>
</comment>
<keyword evidence="7 12" id="KW-0406">Ion transport</keyword>
<feature type="binding site" evidence="12">
    <location>
        <position position="76"/>
    </location>
    <ligand>
        <name>Na(+)</name>
        <dbReference type="ChEBI" id="CHEBI:29101"/>
        <note>structural</note>
    </ligand>
</feature>
<keyword evidence="9 12" id="KW-0407">Ion channel</keyword>
<organism evidence="13 14">
    <name type="scientific">Halomonas shengliensis</name>
    <dbReference type="NCBI Taxonomy" id="419597"/>
    <lineage>
        <taxon>Bacteria</taxon>
        <taxon>Pseudomonadati</taxon>
        <taxon>Pseudomonadota</taxon>
        <taxon>Gammaproteobacteria</taxon>
        <taxon>Oceanospirillales</taxon>
        <taxon>Halomonadaceae</taxon>
        <taxon>Halomonas</taxon>
    </lineage>
</organism>
<dbReference type="InterPro" id="IPR003691">
    <property type="entry name" value="FluC"/>
</dbReference>
<keyword evidence="2 12" id="KW-1003">Cell membrane</keyword>
<gene>
    <name evidence="12" type="primary">fluC</name>
    <name evidence="12" type="synonym">crcB</name>
    <name evidence="13" type="ORF">SAMN04487957_106137</name>
</gene>
<accession>A0A1H0JJW8</accession>
<dbReference type="HAMAP" id="MF_00454">
    <property type="entry name" value="FluC"/>
    <property type="match status" value="1"/>
</dbReference>
<evidence type="ECO:0000256" key="6">
    <source>
        <dbReference type="ARBA" id="ARBA00023053"/>
    </source>
</evidence>
<comment type="activity regulation">
    <text evidence="12">Na(+) is not transported, but it plays an essential structural role and its presence is essential for fluoride channel function.</text>
</comment>
<dbReference type="EMBL" id="FNIV01000006">
    <property type="protein sequence ID" value="SDO43820.1"/>
    <property type="molecule type" value="Genomic_DNA"/>
</dbReference>
<evidence type="ECO:0000256" key="10">
    <source>
        <dbReference type="ARBA" id="ARBA00035120"/>
    </source>
</evidence>
<dbReference type="OrthoDB" id="9806299at2"/>
<feature type="transmembrane region" description="Helical" evidence="12">
    <location>
        <begin position="33"/>
        <end position="56"/>
    </location>
</feature>
<keyword evidence="3" id="KW-0997">Cell inner membrane</keyword>
<keyword evidence="14" id="KW-1185">Reference proteome</keyword>
<dbReference type="Proteomes" id="UP000199075">
    <property type="component" value="Unassembled WGS sequence"/>
</dbReference>
<keyword evidence="8 12" id="KW-0472">Membrane</keyword>
<feature type="transmembrane region" description="Helical" evidence="12">
    <location>
        <begin position="98"/>
        <end position="118"/>
    </location>
</feature>
<dbReference type="Pfam" id="PF02537">
    <property type="entry name" value="CRCB"/>
    <property type="match status" value="1"/>
</dbReference>
<evidence type="ECO:0000256" key="11">
    <source>
        <dbReference type="ARBA" id="ARBA00035585"/>
    </source>
</evidence>
<feature type="binding site" evidence="12">
    <location>
        <position position="79"/>
    </location>
    <ligand>
        <name>Na(+)</name>
        <dbReference type="ChEBI" id="CHEBI:29101"/>
        <note>structural</note>
    </ligand>
</feature>
<evidence type="ECO:0000256" key="2">
    <source>
        <dbReference type="ARBA" id="ARBA00022475"/>
    </source>
</evidence>
<dbReference type="GO" id="GO:0062054">
    <property type="term" value="F:fluoride channel activity"/>
    <property type="evidence" value="ECO:0007669"/>
    <property type="project" value="UniProtKB-UniRule"/>
</dbReference>
<evidence type="ECO:0000256" key="7">
    <source>
        <dbReference type="ARBA" id="ARBA00023065"/>
    </source>
</evidence>
<evidence type="ECO:0000256" key="9">
    <source>
        <dbReference type="ARBA" id="ARBA00023303"/>
    </source>
</evidence>